<gene>
    <name evidence="1" type="ORF">DRW07_17485</name>
</gene>
<accession>A0A3N5YK21</accession>
<comment type="caution">
    <text evidence="1">The sequence shown here is derived from an EMBL/GenBank/DDBJ whole genome shotgun (WGS) entry which is preliminary data.</text>
</comment>
<dbReference type="OrthoDB" id="5600394at2"/>
<organism evidence="1 2">
    <name type="scientific">Alteromonas sediminis</name>
    <dbReference type="NCBI Taxonomy" id="2259342"/>
    <lineage>
        <taxon>Bacteria</taxon>
        <taxon>Pseudomonadati</taxon>
        <taxon>Pseudomonadota</taxon>
        <taxon>Gammaproteobacteria</taxon>
        <taxon>Alteromonadales</taxon>
        <taxon>Alteromonadaceae</taxon>
        <taxon>Alteromonas/Salinimonas group</taxon>
        <taxon>Alteromonas</taxon>
    </lineage>
</organism>
<name>A0A3N5YK21_9ALTE</name>
<evidence type="ECO:0000313" key="1">
    <source>
        <dbReference type="EMBL" id="RPJ65161.1"/>
    </source>
</evidence>
<dbReference type="InterPro" id="IPR014987">
    <property type="entry name" value="UPF_YfcL"/>
</dbReference>
<sequence>MAAFEAHVLAIEADLDGVVDTGTDDDLFIASYLQGHVAVVAKPMEVQPDANLIKLDQAIMRSLEEAFDNNELDVVDQEKVIALWQSLLSKRQLNK</sequence>
<dbReference type="EMBL" id="RPOK01000006">
    <property type="protein sequence ID" value="RPJ65161.1"/>
    <property type="molecule type" value="Genomic_DNA"/>
</dbReference>
<reference evidence="1 2" key="1">
    <citation type="submission" date="2018-11" db="EMBL/GenBank/DDBJ databases">
        <authorList>
            <person name="Ye M.-Q."/>
            <person name="Du Z.-J."/>
        </authorList>
    </citation>
    <scope>NUCLEOTIDE SEQUENCE [LARGE SCALE GENOMIC DNA]</scope>
    <source>
        <strain evidence="1 2">U0105</strain>
    </source>
</reference>
<dbReference type="Proteomes" id="UP000275281">
    <property type="component" value="Unassembled WGS sequence"/>
</dbReference>
<evidence type="ECO:0000313" key="2">
    <source>
        <dbReference type="Proteomes" id="UP000275281"/>
    </source>
</evidence>
<dbReference type="AlphaFoldDB" id="A0A3N5YK21"/>
<dbReference type="Pfam" id="PF08891">
    <property type="entry name" value="YfcL"/>
    <property type="match status" value="1"/>
</dbReference>
<protein>
    <submittedName>
        <fullName evidence="1">YfcL family protein</fullName>
    </submittedName>
</protein>
<proteinExistence type="predicted"/>
<keyword evidence="2" id="KW-1185">Reference proteome</keyword>